<gene>
    <name evidence="1" type="ORF">L6164_015923</name>
</gene>
<name>A0ACB9NP33_BAUVA</name>
<protein>
    <submittedName>
        <fullName evidence="1">Uncharacterized protein</fullName>
    </submittedName>
</protein>
<keyword evidence="2" id="KW-1185">Reference proteome</keyword>
<evidence type="ECO:0000313" key="1">
    <source>
        <dbReference type="EMBL" id="KAI4337517.1"/>
    </source>
</evidence>
<proteinExistence type="predicted"/>
<dbReference type="Proteomes" id="UP000828941">
    <property type="component" value="Chromosome 6"/>
</dbReference>
<sequence length="230" mass="27218">MERLRPRNRPLFSGFTNAEIEKMEKVLRDSGEQSLNWEFCQKMAASFNRSSGRAGKPIIKWIEIKNWFQYRLQDSPKVGSENKEGEIVRDQSELEFEARSSKDGAWYDVEMFVDHRFLSTGEPEVLVRFVGYGAEYDEWVNIKKAVRERSVPLEHTECSKLKAGDLVLCLQERRDQAIFYDAHIVEIKRKMHDIRGCRCLFIIRYNHDNCEEQVRLIKLCWRPNRPVNKL</sequence>
<dbReference type="EMBL" id="CM039431">
    <property type="protein sequence ID" value="KAI4337517.1"/>
    <property type="molecule type" value="Genomic_DNA"/>
</dbReference>
<organism evidence="1 2">
    <name type="scientific">Bauhinia variegata</name>
    <name type="common">Purple orchid tree</name>
    <name type="synonym">Phanera variegata</name>
    <dbReference type="NCBI Taxonomy" id="167791"/>
    <lineage>
        <taxon>Eukaryota</taxon>
        <taxon>Viridiplantae</taxon>
        <taxon>Streptophyta</taxon>
        <taxon>Embryophyta</taxon>
        <taxon>Tracheophyta</taxon>
        <taxon>Spermatophyta</taxon>
        <taxon>Magnoliopsida</taxon>
        <taxon>eudicotyledons</taxon>
        <taxon>Gunneridae</taxon>
        <taxon>Pentapetalae</taxon>
        <taxon>rosids</taxon>
        <taxon>fabids</taxon>
        <taxon>Fabales</taxon>
        <taxon>Fabaceae</taxon>
        <taxon>Cercidoideae</taxon>
        <taxon>Cercideae</taxon>
        <taxon>Bauhiniinae</taxon>
        <taxon>Bauhinia</taxon>
    </lineage>
</organism>
<evidence type="ECO:0000313" key="2">
    <source>
        <dbReference type="Proteomes" id="UP000828941"/>
    </source>
</evidence>
<comment type="caution">
    <text evidence="1">The sequence shown here is derived from an EMBL/GenBank/DDBJ whole genome shotgun (WGS) entry which is preliminary data.</text>
</comment>
<reference evidence="1 2" key="1">
    <citation type="journal article" date="2022" name="DNA Res.">
        <title>Chromosomal-level genome assembly of the orchid tree Bauhinia variegata (Leguminosae; Cercidoideae) supports the allotetraploid origin hypothesis of Bauhinia.</title>
        <authorList>
            <person name="Zhong Y."/>
            <person name="Chen Y."/>
            <person name="Zheng D."/>
            <person name="Pang J."/>
            <person name="Liu Y."/>
            <person name="Luo S."/>
            <person name="Meng S."/>
            <person name="Qian L."/>
            <person name="Wei D."/>
            <person name="Dai S."/>
            <person name="Zhou R."/>
        </authorList>
    </citation>
    <scope>NUCLEOTIDE SEQUENCE [LARGE SCALE GENOMIC DNA]</scope>
    <source>
        <strain evidence="1">BV-YZ2020</strain>
    </source>
</reference>
<accession>A0ACB9NP33</accession>